<dbReference type="GO" id="GO:0042732">
    <property type="term" value="P:D-xylose metabolic process"/>
    <property type="evidence" value="ECO:0007669"/>
    <property type="project" value="UniProtKB-KW"/>
</dbReference>
<dbReference type="InterPro" id="IPR018485">
    <property type="entry name" value="FGGY_C"/>
</dbReference>
<feature type="site" description="Important for activity" evidence="8">
    <location>
        <position position="8"/>
    </location>
</feature>
<dbReference type="STRING" id="1855383.SAMN05216548_102178"/>
<feature type="domain" description="Carbohydrate kinase FGGY C-terminal" evidence="12">
    <location>
        <begin position="255"/>
        <end position="439"/>
    </location>
</feature>
<comment type="catalytic activity">
    <reaction evidence="8 10">
        <text>D-xylulose + ATP = D-xylulose 5-phosphate + ADP + H(+)</text>
        <dbReference type="Rhea" id="RHEA:10964"/>
        <dbReference type="ChEBI" id="CHEBI:15378"/>
        <dbReference type="ChEBI" id="CHEBI:17140"/>
        <dbReference type="ChEBI" id="CHEBI:30616"/>
        <dbReference type="ChEBI" id="CHEBI:57737"/>
        <dbReference type="ChEBI" id="CHEBI:456216"/>
        <dbReference type="EC" id="2.7.1.17"/>
    </reaction>
</comment>
<feature type="active site" description="Proton acceptor" evidence="8">
    <location>
        <position position="238"/>
    </location>
</feature>
<evidence type="ECO:0000256" key="10">
    <source>
        <dbReference type="RuleBase" id="RU364073"/>
    </source>
</evidence>
<evidence type="ECO:0000256" key="1">
    <source>
        <dbReference type="ARBA" id="ARBA00009156"/>
    </source>
</evidence>
<feature type="binding site" evidence="8">
    <location>
        <begin position="81"/>
        <end position="82"/>
    </location>
    <ligand>
        <name>substrate</name>
    </ligand>
</feature>
<evidence type="ECO:0000256" key="9">
    <source>
        <dbReference type="RuleBase" id="RU003733"/>
    </source>
</evidence>
<dbReference type="AlphaFoldDB" id="A0A1H9CKD3"/>
<dbReference type="Pfam" id="PF00370">
    <property type="entry name" value="FGGY_N"/>
    <property type="match status" value="1"/>
</dbReference>
<dbReference type="InterPro" id="IPR006000">
    <property type="entry name" value="Xylulokinase"/>
</dbReference>
<dbReference type="GO" id="GO:0005998">
    <property type="term" value="P:xylulose catabolic process"/>
    <property type="evidence" value="ECO:0007669"/>
    <property type="project" value="UniProtKB-UniRule"/>
</dbReference>
<sequence>MGNFLGIDIGTSGVKTVLVDGDENVLAEAEIALTVERPHPLWSEQDPESWWEAVCATLQSIRAATPVGLLAVEAIGLSGQMHAAVLLGAGHEVLRPAILWNDGRSQAECAELESAVPDLGTIAGVKAMPGFTAPKLIWLKRHEPEVFARVAHVVLPKDFIRLRLTGELATDMCDAAGTLLLDEARRDWSDKLVAASGLSRETLPRLCEGPEVTGTLSPEVARHWGFSNSVPVVAGAGDAAAGAIGIGAVSEGDAFISLGTSAQYFLVTESYRPRPENLLHTFAHGLPGRWFQMAALLNGASCLAFAARLVGESDIGRLMGRLEAIVPPATDLLFLPYLSGERTPHNDPHARGVFFGLTGATTPEELIVSVLQGVAYSLRDAQECLAEAGSSPGQIAVIGGGARSDLWMQILADVLDRPVLRYRGGAKGPAFGAARLARLARTGERIEEVCRRPAVESMLQPRADRLNFHHVQFSRFKSLYRALKPEFQRF</sequence>
<dbReference type="InterPro" id="IPR018484">
    <property type="entry name" value="FGGY_N"/>
</dbReference>
<dbReference type="InterPro" id="IPR043129">
    <property type="entry name" value="ATPase_NBD"/>
</dbReference>
<evidence type="ECO:0000256" key="8">
    <source>
        <dbReference type="HAMAP-Rule" id="MF_02220"/>
    </source>
</evidence>
<evidence type="ECO:0000259" key="12">
    <source>
        <dbReference type="Pfam" id="PF02782"/>
    </source>
</evidence>
<dbReference type="PROSITE" id="PS00933">
    <property type="entry name" value="FGGY_KINASES_1"/>
    <property type="match status" value="1"/>
</dbReference>
<evidence type="ECO:0000256" key="5">
    <source>
        <dbReference type="ARBA" id="ARBA00022777"/>
    </source>
</evidence>
<dbReference type="PANTHER" id="PTHR43095">
    <property type="entry name" value="SUGAR KINASE"/>
    <property type="match status" value="1"/>
</dbReference>
<dbReference type="PIRSF" id="PIRSF000538">
    <property type="entry name" value="GlpK"/>
    <property type="match status" value="1"/>
</dbReference>
<dbReference type="RefSeq" id="WP_092495353.1">
    <property type="nucleotide sequence ID" value="NZ_FOFG01000002.1"/>
</dbReference>
<evidence type="ECO:0000256" key="3">
    <source>
        <dbReference type="ARBA" id="ARBA00022679"/>
    </source>
</evidence>
<dbReference type="Proteomes" id="UP000199647">
    <property type="component" value="Unassembled WGS sequence"/>
</dbReference>
<keyword evidence="2 8" id="KW-0859">Xylose metabolism</keyword>
<dbReference type="SUPFAM" id="SSF53067">
    <property type="entry name" value="Actin-like ATPase domain"/>
    <property type="match status" value="2"/>
</dbReference>
<keyword evidence="7 8" id="KW-0119">Carbohydrate metabolism</keyword>
<evidence type="ECO:0000313" key="14">
    <source>
        <dbReference type="Proteomes" id="UP000199647"/>
    </source>
</evidence>
<evidence type="ECO:0000259" key="11">
    <source>
        <dbReference type="Pfam" id="PF00370"/>
    </source>
</evidence>
<dbReference type="GO" id="GO:0004856">
    <property type="term" value="F:D-xylulokinase activity"/>
    <property type="evidence" value="ECO:0007669"/>
    <property type="project" value="UniProtKB-UniRule"/>
</dbReference>
<keyword evidence="3 8" id="KW-0808">Transferase</keyword>
<proteinExistence type="inferred from homology"/>
<reference evidence="13 14" key="1">
    <citation type="submission" date="2016-10" db="EMBL/GenBank/DDBJ databases">
        <authorList>
            <person name="de Groot N.N."/>
        </authorList>
    </citation>
    <scope>NUCLEOTIDE SEQUENCE [LARGE SCALE GENOMIC DNA]</scope>
    <source>
        <strain evidence="13 14">A52C2</strain>
    </source>
</reference>
<dbReference type="CDD" id="cd07808">
    <property type="entry name" value="ASKHA_NBD_FGGY_EcXK-like"/>
    <property type="match status" value="1"/>
</dbReference>
<dbReference type="InterPro" id="IPR018483">
    <property type="entry name" value="Carb_kinase_FGGY_CS"/>
</dbReference>
<keyword evidence="4 8" id="KW-0547">Nucleotide-binding</keyword>
<evidence type="ECO:0000256" key="2">
    <source>
        <dbReference type="ARBA" id="ARBA00022629"/>
    </source>
</evidence>
<comment type="similarity">
    <text evidence="1 8 9">Belongs to the FGGY kinase family.</text>
</comment>
<dbReference type="HAMAP" id="MF_02220">
    <property type="entry name" value="XylB"/>
    <property type="match status" value="1"/>
</dbReference>
<evidence type="ECO:0000256" key="6">
    <source>
        <dbReference type="ARBA" id="ARBA00022840"/>
    </source>
</evidence>
<gene>
    <name evidence="8 10" type="primary">xylB</name>
    <name evidence="13" type="ORF">SAMN05216548_102178</name>
</gene>
<name>A0A1H9CKD3_9HYPH</name>
<dbReference type="OrthoDB" id="9805576at2"/>
<dbReference type="EC" id="2.7.1.17" evidence="8 10"/>
<dbReference type="Pfam" id="PF02782">
    <property type="entry name" value="FGGY_C"/>
    <property type="match status" value="1"/>
</dbReference>
<dbReference type="InterPro" id="IPR000577">
    <property type="entry name" value="Carb_kinase_FGGY"/>
</dbReference>
<feature type="domain" description="Carbohydrate kinase FGGY N-terminal" evidence="11">
    <location>
        <begin position="5"/>
        <end position="245"/>
    </location>
</feature>
<dbReference type="Gene3D" id="3.30.420.40">
    <property type="match status" value="2"/>
</dbReference>
<dbReference type="NCBIfam" id="TIGR01312">
    <property type="entry name" value="XylB"/>
    <property type="match status" value="1"/>
</dbReference>
<keyword evidence="14" id="KW-1185">Reference proteome</keyword>
<dbReference type="InterPro" id="IPR050406">
    <property type="entry name" value="FGGY_Carb_Kinase"/>
</dbReference>
<comment type="function">
    <text evidence="8">Catalyzes the phosphorylation of D-xylulose to D-xylulose 5-phosphate.</text>
</comment>
<dbReference type="PANTHER" id="PTHR43095:SF6">
    <property type="entry name" value="XYLULOSE KINASE"/>
    <property type="match status" value="1"/>
</dbReference>
<evidence type="ECO:0000256" key="7">
    <source>
        <dbReference type="ARBA" id="ARBA00023277"/>
    </source>
</evidence>
<dbReference type="PROSITE" id="PS00445">
    <property type="entry name" value="FGGY_KINASES_2"/>
    <property type="match status" value="1"/>
</dbReference>
<keyword evidence="5 8" id="KW-0418">Kinase</keyword>
<evidence type="ECO:0000313" key="13">
    <source>
        <dbReference type="EMBL" id="SEQ01680.1"/>
    </source>
</evidence>
<protein>
    <recommendedName>
        <fullName evidence="8 10">Xylulose kinase</fullName>
        <shortName evidence="8 10">Xylulokinase</shortName>
        <ecNumber evidence="8 10">2.7.1.17</ecNumber>
    </recommendedName>
</protein>
<accession>A0A1H9CKD3</accession>
<dbReference type="EMBL" id="FOFG01000002">
    <property type="protein sequence ID" value="SEQ01680.1"/>
    <property type="molecule type" value="Genomic_DNA"/>
</dbReference>
<dbReference type="GO" id="GO:0005524">
    <property type="term" value="F:ATP binding"/>
    <property type="evidence" value="ECO:0007669"/>
    <property type="project" value="UniProtKB-UniRule"/>
</dbReference>
<evidence type="ECO:0000256" key="4">
    <source>
        <dbReference type="ARBA" id="ARBA00022741"/>
    </source>
</evidence>
<keyword evidence="6 8" id="KW-0067">ATP-binding</keyword>
<organism evidence="13 14">
    <name type="scientific">Faunimonas pinastri</name>
    <dbReference type="NCBI Taxonomy" id="1855383"/>
    <lineage>
        <taxon>Bacteria</taxon>
        <taxon>Pseudomonadati</taxon>
        <taxon>Pseudomonadota</taxon>
        <taxon>Alphaproteobacteria</taxon>
        <taxon>Hyphomicrobiales</taxon>
        <taxon>Afifellaceae</taxon>
        <taxon>Faunimonas</taxon>
    </lineage>
</organism>